<evidence type="ECO:0000256" key="1">
    <source>
        <dbReference type="ARBA" id="ARBA00004824"/>
    </source>
</evidence>
<evidence type="ECO:0000256" key="6">
    <source>
        <dbReference type="ARBA" id="ARBA00048212"/>
    </source>
</evidence>
<dbReference type="InterPro" id="IPR043132">
    <property type="entry name" value="BCAT-like_C"/>
</dbReference>
<comment type="catalytic activity">
    <reaction evidence="6">
        <text>L-valine + 2-oxoglutarate = 3-methyl-2-oxobutanoate + L-glutamate</text>
        <dbReference type="Rhea" id="RHEA:24813"/>
        <dbReference type="ChEBI" id="CHEBI:11851"/>
        <dbReference type="ChEBI" id="CHEBI:16810"/>
        <dbReference type="ChEBI" id="CHEBI:29985"/>
        <dbReference type="ChEBI" id="CHEBI:57762"/>
        <dbReference type="EC" id="2.6.1.42"/>
    </reaction>
</comment>
<dbReference type="GO" id="GO:0008483">
    <property type="term" value="F:transaminase activity"/>
    <property type="evidence" value="ECO:0007669"/>
    <property type="project" value="UniProtKB-KW"/>
</dbReference>
<dbReference type="InterPro" id="IPR043131">
    <property type="entry name" value="BCAT-like_N"/>
</dbReference>
<dbReference type="SUPFAM" id="SSF56752">
    <property type="entry name" value="D-aminoacid aminotransferase-like PLP-dependent enzymes"/>
    <property type="match status" value="1"/>
</dbReference>
<keyword evidence="10" id="KW-1185">Reference proteome</keyword>
<dbReference type="PANTHER" id="PTHR42743:SF11">
    <property type="entry name" value="AMINODEOXYCHORISMATE LYASE"/>
    <property type="match status" value="1"/>
</dbReference>
<dbReference type="RefSeq" id="WP_186735601.1">
    <property type="nucleotide sequence ID" value="NZ_VFIA01000002.1"/>
</dbReference>
<keyword evidence="9" id="KW-0456">Lyase</keyword>
<accession>A0ABR6W238</accession>
<comment type="pathway">
    <text evidence="3">Amino-acid biosynthesis; L-leucine biosynthesis; L-leucine from 3-methyl-2-oxobutanoate: step 4/4.</text>
</comment>
<comment type="pathway">
    <text evidence="1">Amino-acid biosynthesis; L-isoleucine biosynthesis; L-isoleucine from 2-oxobutanoate: step 4/4.</text>
</comment>
<dbReference type="InterPro" id="IPR050571">
    <property type="entry name" value="Class-IV_PLP-Dep_Aminotrnsfr"/>
</dbReference>
<comment type="catalytic activity">
    <reaction evidence="8">
        <text>L-leucine + 2-oxoglutarate = 4-methyl-2-oxopentanoate + L-glutamate</text>
        <dbReference type="Rhea" id="RHEA:18321"/>
        <dbReference type="ChEBI" id="CHEBI:16810"/>
        <dbReference type="ChEBI" id="CHEBI:17865"/>
        <dbReference type="ChEBI" id="CHEBI:29985"/>
        <dbReference type="ChEBI" id="CHEBI:57427"/>
        <dbReference type="EC" id="2.6.1.42"/>
    </reaction>
</comment>
<evidence type="ECO:0000256" key="5">
    <source>
        <dbReference type="ARBA" id="ARBA00013053"/>
    </source>
</evidence>
<reference evidence="9 10" key="1">
    <citation type="submission" date="2019-06" db="EMBL/GenBank/DDBJ databases">
        <title>Spirosoma utsteinense sp. nov. isolated from Antarctic ice-free soils.</title>
        <authorList>
            <person name="Tahon G."/>
        </authorList>
    </citation>
    <scope>NUCLEOTIDE SEQUENCE [LARGE SCALE GENOMIC DNA]</scope>
    <source>
        <strain evidence="9 10">LMG 31447</strain>
    </source>
</reference>
<dbReference type="Pfam" id="PF01063">
    <property type="entry name" value="Aminotran_4"/>
    <property type="match status" value="1"/>
</dbReference>
<name>A0ABR6W238_9BACT</name>
<dbReference type="Proteomes" id="UP000700732">
    <property type="component" value="Unassembled WGS sequence"/>
</dbReference>
<evidence type="ECO:0000256" key="4">
    <source>
        <dbReference type="ARBA" id="ARBA00009320"/>
    </source>
</evidence>
<evidence type="ECO:0000313" key="10">
    <source>
        <dbReference type="Proteomes" id="UP000700732"/>
    </source>
</evidence>
<dbReference type="InterPro" id="IPR036038">
    <property type="entry name" value="Aminotransferase-like"/>
</dbReference>
<keyword evidence="9" id="KW-0808">Transferase</keyword>
<evidence type="ECO:0000256" key="3">
    <source>
        <dbReference type="ARBA" id="ARBA00005072"/>
    </source>
</evidence>
<dbReference type="EC" id="2.6.1.42" evidence="5"/>
<dbReference type="PANTHER" id="PTHR42743">
    <property type="entry name" value="AMINO-ACID AMINOTRANSFERASE"/>
    <property type="match status" value="1"/>
</dbReference>
<dbReference type="EMBL" id="VFIA01000002">
    <property type="protein sequence ID" value="MBC3789972.1"/>
    <property type="molecule type" value="Genomic_DNA"/>
</dbReference>
<dbReference type="GO" id="GO:0016829">
    <property type="term" value="F:lyase activity"/>
    <property type="evidence" value="ECO:0007669"/>
    <property type="project" value="UniProtKB-KW"/>
</dbReference>
<evidence type="ECO:0000256" key="8">
    <source>
        <dbReference type="ARBA" id="ARBA00049229"/>
    </source>
</evidence>
<comment type="caution">
    <text evidence="9">The sequence shown here is derived from an EMBL/GenBank/DDBJ whole genome shotgun (WGS) entry which is preliminary data.</text>
</comment>
<comment type="similarity">
    <text evidence="4">Belongs to the class-IV pyridoxal-phosphate-dependent aminotransferase family.</text>
</comment>
<evidence type="ECO:0000256" key="7">
    <source>
        <dbReference type="ARBA" id="ARBA00048798"/>
    </source>
</evidence>
<evidence type="ECO:0000313" key="9">
    <source>
        <dbReference type="EMBL" id="MBC3789972.1"/>
    </source>
</evidence>
<dbReference type="Gene3D" id="3.30.470.10">
    <property type="match status" value="1"/>
</dbReference>
<protein>
    <recommendedName>
        <fullName evidence="5">branched-chain-amino-acid transaminase</fullName>
        <ecNumber evidence="5">2.6.1.42</ecNumber>
    </recommendedName>
</protein>
<dbReference type="Gene3D" id="3.20.10.10">
    <property type="entry name" value="D-amino Acid Aminotransferase, subunit A, domain 2"/>
    <property type="match status" value="1"/>
</dbReference>
<sequence length="276" mass="30843">MFLVYNSDILVEADYRVSSNDRAFQYGDGLFETIRYERGQIWFWTDHYARLKAGSKALHLRLPASSSESAVAQLITNLVATNKLTDQTCRIKIQIWRQSGGLYTPSSNEANLLITAQTGHPFAISERATVGIYTEGRLTYTPYSSIKTLSSLPYVMAGIAKKERNLDDIILLNADKEDYLAECQASNLFWFMEGVLYTPAIETGCINGIMRQYILRTAEAIGLPVDVGFHRYTCLAKAEAVFACNVNGIQWIRSIEQLGTYPAGHKLANALFTALL</sequence>
<comment type="pathway">
    <text evidence="2">Amino-acid biosynthesis; L-valine biosynthesis; L-valine from pyruvate: step 4/4.</text>
</comment>
<keyword evidence="9" id="KW-0032">Aminotransferase</keyword>
<gene>
    <name evidence="9" type="ORF">FH603_456</name>
</gene>
<organism evidence="9 10">
    <name type="scientific">Spirosoma utsteinense</name>
    <dbReference type="NCBI Taxonomy" id="2585773"/>
    <lineage>
        <taxon>Bacteria</taxon>
        <taxon>Pseudomonadati</taxon>
        <taxon>Bacteroidota</taxon>
        <taxon>Cytophagia</taxon>
        <taxon>Cytophagales</taxon>
        <taxon>Cytophagaceae</taxon>
        <taxon>Spirosoma</taxon>
    </lineage>
</organism>
<evidence type="ECO:0000256" key="2">
    <source>
        <dbReference type="ARBA" id="ARBA00004931"/>
    </source>
</evidence>
<comment type="catalytic activity">
    <reaction evidence="7">
        <text>L-isoleucine + 2-oxoglutarate = (S)-3-methyl-2-oxopentanoate + L-glutamate</text>
        <dbReference type="Rhea" id="RHEA:24801"/>
        <dbReference type="ChEBI" id="CHEBI:16810"/>
        <dbReference type="ChEBI" id="CHEBI:29985"/>
        <dbReference type="ChEBI" id="CHEBI:35146"/>
        <dbReference type="ChEBI" id="CHEBI:58045"/>
        <dbReference type="EC" id="2.6.1.42"/>
    </reaction>
</comment>
<proteinExistence type="inferred from homology"/>
<dbReference type="InterPro" id="IPR001544">
    <property type="entry name" value="Aminotrans_IV"/>
</dbReference>